<accession>A0A5S6Q9B4</accession>
<feature type="domain" description="Peptidase S1" evidence="1">
    <location>
        <begin position="60"/>
        <end position="377"/>
    </location>
</feature>
<dbReference type="Gene3D" id="2.40.10.10">
    <property type="entry name" value="Trypsin-like serine proteases"/>
    <property type="match status" value="2"/>
</dbReference>
<reference evidence="3" key="1">
    <citation type="submission" date="2019-12" db="UniProtKB">
        <authorList>
            <consortium name="WormBaseParasite"/>
        </authorList>
    </citation>
    <scope>IDENTIFICATION</scope>
</reference>
<name>A0A5S6Q9B4_TRIMR</name>
<dbReference type="AlphaFoldDB" id="A0A5S6Q9B4"/>
<dbReference type="PROSITE" id="PS00134">
    <property type="entry name" value="TRYPSIN_HIS"/>
    <property type="match status" value="1"/>
</dbReference>
<proteinExistence type="predicted"/>
<evidence type="ECO:0000313" key="2">
    <source>
        <dbReference type="Proteomes" id="UP000046395"/>
    </source>
</evidence>
<dbReference type="SUPFAM" id="SSF50494">
    <property type="entry name" value="Trypsin-like serine proteases"/>
    <property type="match status" value="2"/>
</dbReference>
<dbReference type="InterPro" id="IPR052807">
    <property type="entry name" value="Mito_transl_resp_regulator"/>
</dbReference>
<dbReference type="PANTHER" id="PTHR46406:SF1">
    <property type="entry name" value="NITRIC OXIDE-ASSOCIATED PROTEIN 1"/>
    <property type="match status" value="1"/>
</dbReference>
<dbReference type="PROSITE" id="PS50240">
    <property type="entry name" value="TRYPSIN_DOM"/>
    <property type="match status" value="1"/>
</dbReference>
<dbReference type="InterPro" id="IPR009003">
    <property type="entry name" value="Peptidase_S1_PA"/>
</dbReference>
<dbReference type="InterPro" id="IPR043504">
    <property type="entry name" value="Peptidase_S1_PA_chymotrypsin"/>
</dbReference>
<dbReference type="CDD" id="cd01855">
    <property type="entry name" value="YqeH"/>
    <property type="match status" value="1"/>
</dbReference>
<dbReference type="InterPro" id="IPR027417">
    <property type="entry name" value="P-loop_NTPase"/>
</dbReference>
<dbReference type="Pfam" id="PF01926">
    <property type="entry name" value="MMR_HSR1"/>
    <property type="match status" value="1"/>
</dbReference>
<keyword evidence="2" id="KW-1185">Reference proteome</keyword>
<dbReference type="SUPFAM" id="SSF52540">
    <property type="entry name" value="P-loop containing nucleoside triphosphate hydrolases"/>
    <property type="match status" value="1"/>
</dbReference>
<dbReference type="Proteomes" id="UP000046395">
    <property type="component" value="Unassembled WGS sequence"/>
</dbReference>
<dbReference type="GO" id="GO:0005525">
    <property type="term" value="F:GTP binding"/>
    <property type="evidence" value="ECO:0007669"/>
    <property type="project" value="InterPro"/>
</dbReference>
<dbReference type="STRING" id="70415.A0A5S6Q9B4"/>
<dbReference type="InterPro" id="IPR006073">
    <property type="entry name" value="GTP-bd"/>
</dbReference>
<organism evidence="2 3">
    <name type="scientific">Trichuris muris</name>
    <name type="common">Mouse whipworm</name>
    <dbReference type="NCBI Taxonomy" id="70415"/>
    <lineage>
        <taxon>Eukaryota</taxon>
        <taxon>Metazoa</taxon>
        <taxon>Ecdysozoa</taxon>
        <taxon>Nematoda</taxon>
        <taxon>Enoplea</taxon>
        <taxon>Dorylaimia</taxon>
        <taxon>Trichinellida</taxon>
        <taxon>Trichuridae</taxon>
        <taxon>Trichuris</taxon>
    </lineage>
</organism>
<evidence type="ECO:0000259" key="1">
    <source>
        <dbReference type="PROSITE" id="PS50240"/>
    </source>
</evidence>
<dbReference type="PANTHER" id="PTHR46406">
    <property type="entry name" value="NITRIC OXIDE-ASSOCIATED PROTEIN 1"/>
    <property type="match status" value="1"/>
</dbReference>
<sequence length="1264" mass="142886">MVALVKWPKLINQIGIFSIIVAFFEMASCTQECRLNSFLTLNTLNLESEELHAEKDRRLYPFVVSLIKDWDAYVCQGTLLQDENNSQTNSSQLVLTAAHCFKDTNRKKWDTISRYAVYTSVDATFMLTKHSVRKEIDVVKVMLFSASHKENVANGIAVIKLRTPIAFDNDVRPVCLATAERLEKREDHLCYTFTLRGSLISWIRVRLLHQGECYTMLPKFLKHGLCLVMHKQHQLNFLGAPLVCHYNYEAYQFGVYLSDLMSTNGKETIRIMYFASVLSVDGTEEHGIVKTQLLQNEESHESSRKEEAQQTTLSTCGDVKVLGESLDDYRNGKDRNGPFPWDVLILSPILERVLCMGSLVYIDRVATYANASDLVLTASSCIVARENSSRRKASRGVVISGAKPVFSLYKPNNPTRTEISRDLSSKPIRYIASEDSGIVLFKLKRPFTHQRGAVPVCVAKSGERPAADSECYTTHFNYLLYQLERKAVQLYNGECNHPLHKNDPTYEGICTTEKDNAFRVSHGAPLVCVENETAVIYGVRLAEALITEGKKSNTSFGGIGFYFEASRAQNRHICKAHSSAMQATRLVGKDSAANSSRRLRQLLQERLQKYEVTEAQKGLAEEMTELPLCIKRDFESASSKVNASDVSEQLTKFDSSIPCWTFKDFTFTNAEAVRPDWTSPRWLDRGFHVRSDGKPVDEYVLGSTEELPLEKQYKFDGRPGVSTSLYCTLDGSKESVETVFFQRPHQSTAGVDRQSTKPDWTHFYGTEDANIPPSRSRCQGCGAQFHCANMSLPGFLPYEVFVEHQTDKFSRTLCRRCFLLKKHRFLVNVNVAPIDYVKIISHLKLLQEVLIILLVDLLDFPCSLLKTLPDLIGENKSVIVLINKADLMPLSSSNFDHERVCQFVYSFLKEHGLCDRLNIVLTKVISAKTGWGVENLITFIHRKWETRGDIYLLGCTNSGKSTLFNTLLQSDLCKVRAVDLVERATTSPWPGTTLNLLKFPVLRPTPRRMAIREARLRKFGRMVSSEQRLKHLALTKRQKFSLLNGYLGMSYKQTELGNNMAADALSDEDDARVANKGQNSEKWDPEHPDFKKGKWFYDTPGVINDDQVLQLLTLEELILTMPRSMLKPRKYLLKPGSSLLLAGLARVDKIEGNVPTLVSVYASEHLPTFVMPTVEVSEFYQKHQGSGALKVPCGSAQRMQRFPPLRCKEVSLLEGMLLRDAYKVDIVLSSVGWISVKRSSSKEDSVYKAWTPLGKGIYTRPSFV</sequence>
<evidence type="ECO:0000313" key="3">
    <source>
        <dbReference type="WBParaSite" id="TMUE_1000003906.1"/>
    </source>
</evidence>
<dbReference type="WBParaSite" id="TMUE_1000003906.1">
    <property type="protein sequence ID" value="TMUE_1000003906.1"/>
    <property type="gene ID" value="WBGene00292130"/>
</dbReference>
<dbReference type="InterPro" id="IPR018114">
    <property type="entry name" value="TRYPSIN_HIS"/>
</dbReference>
<dbReference type="Gene3D" id="3.40.50.300">
    <property type="entry name" value="P-loop containing nucleotide triphosphate hydrolases"/>
    <property type="match status" value="1"/>
</dbReference>
<dbReference type="InterPro" id="IPR001254">
    <property type="entry name" value="Trypsin_dom"/>
</dbReference>
<dbReference type="GO" id="GO:0006508">
    <property type="term" value="P:proteolysis"/>
    <property type="evidence" value="ECO:0007669"/>
    <property type="project" value="InterPro"/>
</dbReference>
<protein>
    <submittedName>
        <fullName evidence="3">Peptidase S1 domain-containing protein</fullName>
    </submittedName>
</protein>
<dbReference type="GO" id="GO:0004252">
    <property type="term" value="F:serine-type endopeptidase activity"/>
    <property type="evidence" value="ECO:0007669"/>
    <property type="project" value="InterPro"/>
</dbReference>
<dbReference type="Pfam" id="PF00089">
    <property type="entry name" value="Trypsin"/>
    <property type="match status" value="1"/>
</dbReference>